<reference evidence="6" key="1">
    <citation type="submission" date="2025-08" db="UniProtKB">
        <authorList>
            <consortium name="RefSeq"/>
        </authorList>
    </citation>
    <scope>IDENTIFICATION</scope>
</reference>
<dbReference type="CDD" id="cd02642">
    <property type="entry name" value="R3H_encore_like"/>
    <property type="match status" value="1"/>
</dbReference>
<dbReference type="Proteomes" id="UP000504607">
    <property type="component" value="Unplaced"/>
</dbReference>
<feature type="domain" description="SUZ" evidence="4">
    <location>
        <begin position="91"/>
        <end position="156"/>
    </location>
</feature>
<sequence length="335" mass="37262">MAMTQFSMVEELASLIKDNLYSKHLVLSTEEALVNFLQDDTSPDGVLDLQPTSPYNRLLLHRLADIYGFAHESVGEGEDRHLVLERCPDTAIPSILVSDILWQYDEYQSPISSHHILKRKETPASKQMQISSPPRPLEEREAAYQAARERIFALNDCDEKVVLVPKSRKVPVVARRMIAHALGQKICSTPSNQKPSSQKFEENESTKGPTNDERNEDKLDPALEYSKEAMAFPDSKLCMFGRKMYDKPANKSSNYNCSTSIEMRGHSKAAGSGSPNCNSLSNTSNGRVVDIGNLEKERIGAAKRIFAHALGLPSSKGNNSLTVKSKTNGHFRRGI</sequence>
<proteinExistence type="predicted"/>
<evidence type="ECO:0000313" key="6">
    <source>
        <dbReference type="RefSeq" id="XP_010905902.1"/>
    </source>
</evidence>
<dbReference type="RefSeq" id="XP_010905902.1">
    <property type="nucleotide sequence ID" value="XM_010907600.2"/>
</dbReference>
<dbReference type="SUPFAM" id="SSF82708">
    <property type="entry name" value="R3H domain"/>
    <property type="match status" value="1"/>
</dbReference>
<dbReference type="OrthoDB" id="278430at2759"/>
<gene>
    <name evidence="6" type="primary">LOC105032990</name>
</gene>
<dbReference type="InterPro" id="IPR001374">
    <property type="entry name" value="R3H_dom"/>
</dbReference>
<dbReference type="GeneID" id="105032990"/>
<dbReference type="InterPro" id="IPR051937">
    <property type="entry name" value="R3H_domain_containing"/>
</dbReference>
<dbReference type="PROSITE" id="PS51673">
    <property type="entry name" value="SUZ"/>
    <property type="match status" value="1"/>
</dbReference>
<dbReference type="FunCoup" id="A0A6I9Q9W2">
    <property type="interactions" value="1589"/>
</dbReference>
<evidence type="ECO:0000256" key="2">
    <source>
        <dbReference type="SAM" id="MobiDB-lite"/>
    </source>
</evidence>
<feature type="domain" description="R3H" evidence="3">
    <location>
        <begin position="23"/>
        <end position="88"/>
    </location>
</feature>
<accession>A0A6I9Q9W2</accession>
<feature type="region of interest" description="Disordered" evidence="2">
    <location>
        <begin position="185"/>
        <end position="217"/>
    </location>
</feature>
<keyword evidence="5" id="KW-1185">Reference proteome</keyword>
<dbReference type="Pfam" id="PF01424">
    <property type="entry name" value="R3H"/>
    <property type="match status" value="1"/>
</dbReference>
<dbReference type="PANTHER" id="PTHR15672:SF25">
    <property type="entry name" value="OS01G0100600 PROTEIN"/>
    <property type="match status" value="1"/>
</dbReference>
<dbReference type="PANTHER" id="PTHR15672">
    <property type="entry name" value="CAMP-REGULATED PHOSPHOPROTEIN 21 RELATED R3H DOMAIN CONTAINING PROTEIN"/>
    <property type="match status" value="1"/>
</dbReference>
<evidence type="ECO:0000313" key="5">
    <source>
        <dbReference type="Proteomes" id="UP000504607"/>
    </source>
</evidence>
<dbReference type="Pfam" id="PF12752">
    <property type="entry name" value="SUZ"/>
    <property type="match status" value="1"/>
</dbReference>
<dbReference type="PROSITE" id="PS51061">
    <property type="entry name" value="R3H"/>
    <property type="match status" value="1"/>
</dbReference>
<feature type="compositionally biased region" description="Basic and acidic residues" evidence="2">
    <location>
        <begin position="199"/>
        <end position="217"/>
    </location>
</feature>
<dbReference type="AlphaFoldDB" id="A0A6I9Q9W2"/>
<feature type="compositionally biased region" description="Polar residues" evidence="2">
    <location>
        <begin position="186"/>
        <end position="198"/>
    </location>
</feature>
<protein>
    <submittedName>
        <fullName evidence="6">Uncharacterized protein LOC105032990 isoform X1</fullName>
    </submittedName>
</protein>
<dbReference type="InterPro" id="IPR036867">
    <property type="entry name" value="R3H_dom_sf"/>
</dbReference>
<evidence type="ECO:0000259" key="3">
    <source>
        <dbReference type="PROSITE" id="PS51061"/>
    </source>
</evidence>
<dbReference type="KEGG" id="egu:105032990"/>
<organism evidence="5 6">
    <name type="scientific">Elaeis guineensis var. tenera</name>
    <name type="common">Oil palm</name>
    <dbReference type="NCBI Taxonomy" id="51953"/>
    <lineage>
        <taxon>Eukaryota</taxon>
        <taxon>Viridiplantae</taxon>
        <taxon>Streptophyta</taxon>
        <taxon>Embryophyta</taxon>
        <taxon>Tracheophyta</taxon>
        <taxon>Spermatophyta</taxon>
        <taxon>Magnoliopsida</taxon>
        <taxon>Liliopsida</taxon>
        <taxon>Arecaceae</taxon>
        <taxon>Arecoideae</taxon>
        <taxon>Cocoseae</taxon>
        <taxon>Elaeidinae</taxon>
        <taxon>Elaeis</taxon>
    </lineage>
</organism>
<evidence type="ECO:0000259" key="4">
    <source>
        <dbReference type="PROSITE" id="PS51673"/>
    </source>
</evidence>
<dbReference type="Gene3D" id="3.30.1370.50">
    <property type="entry name" value="R3H-like domain"/>
    <property type="match status" value="1"/>
</dbReference>
<dbReference type="GO" id="GO:0003676">
    <property type="term" value="F:nucleic acid binding"/>
    <property type="evidence" value="ECO:0007669"/>
    <property type="project" value="UniProtKB-UniRule"/>
</dbReference>
<dbReference type="InParanoid" id="A0A6I9Q9W2"/>
<keyword evidence="1" id="KW-0597">Phosphoprotein</keyword>
<dbReference type="InterPro" id="IPR024771">
    <property type="entry name" value="SUZ"/>
</dbReference>
<evidence type="ECO:0000256" key="1">
    <source>
        <dbReference type="ARBA" id="ARBA00022553"/>
    </source>
</evidence>
<name>A0A6I9Q9W2_ELAGV</name>